<proteinExistence type="predicted"/>
<dbReference type="InterPro" id="IPR002885">
    <property type="entry name" value="PPR_rpt"/>
</dbReference>
<dbReference type="PROSITE" id="PS51375">
    <property type="entry name" value="PPR"/>
    <property type="match status" value="5"/>
</dbReference>
<feature type="repeat" description="PPR" evidence="2">
    <location>
        <begin position="324"/>
        <end position="358"/>
    </location>
</feature>
<comment type="caution">
    <text evidence="3">The sequence shown here is derived from an EMBL/GenBank/DDBJ whole genome shotgun (WGS) entry which is preliminary data.</text>
</comment>
<name>A0AAV1S7L2_9ROSI</name>
<dbReference type="GO" id="GO:0009451">
    <property type="term" value="P:RNA modification"/>
    <property type="evidence" value="ECO:0007669"/>
    <property type="project" value="InterPro"/>
</dbReference>
<dbReference type="Pfam" id="PF01535">
    <property type="entry name" value="PPR"/>
    <property type="match status" value="7"/>
</dbReference>
<evidence type="ECO:0008006" key="5">
    <source>
        <dbReference type="Google" id="ProtNLM"/>
    </source>
</evidence>
<feature type="repeat" description="PPR" evidence="2">
    <location>
        <begin position="223"/>
        <end position="257"/>
    </location>
</feature>
<dbReference type="NCBIfam" id="TIGR00756">
    <property type="entry name" value="PPR"/>
    <property type="match status" value="4"/>
</dbReference>
<dbReference type="GO" id="GO:0003723">
    <property type="term" value="F:RNA binding"/>
    <property type="evidence" value="ECO:0007669"/>
    <property type="project" value="InterPro"/>
</dbReference>
<dbReference type="PANTHER" id="PTHR47926:SF476">
    <property type="entry name" value="PENTATRICOPEPTIDE REPEAT-CONTAINING PROTEIN"/>
    <property type="match status" value="1"/>
</dbReference>
<evidence type="ECO:0000313" key="3">
    <source>
        <dbReference type="EMBL" id="CAK7346873.1"/>
    </source>
</evidence>
<feature type="repeat" description="PPR" evidence="2">
    <location>
        <begin position="557"/>
        <end position="591"/>
    </location>
</feature>
<gene>
    <name evidence="3" type="ORF">DCAF_LOCUS19552</name>
</gene>
<dbReference type="FunFam" id="1.25.40.10:FF:000158">
    <property type="entry name" value="pentatricopeptide repeat-containing protein At2g33680"/>
    <property type="match status" value="1"/>
</dbReference>
<dbReference type="Proteomes" id="UP001314170">
    <property type="component" value="Unassembled WGS sequence"/>
</dbReference>
<dbReference type="Pfam" id="PF13041">
    <property type="entry name" value="PPR_2"/>
    <property type="match status" value="2"/>
</dbReference>
<keyword evidence="4" id="KW-1185">Reference proteome</keyword>
<dbReference type="InterPro" id="IPR046960">
    <property type="entry name" value="PPR_At4g14850-like_plant"/>
</dbReference>
<accession>A0AAV1S7L2</accession>
<sequence>MSGASILRGLRSNKTLNLRTRHTDVKDLTKQILTHLNANRLKQAVSILFTSPDCFSYSLYVHLFQLCSSNLAIIEARKVESQLLGACRKPPTFLLNRAIETFGKCGCLQAAKELFDEMPLRDGGTWNAMIRACLQCGSSDKALSFFQDMHKEGLYANEITFASALGACGDVLELCLARQIHGLIMKYGFCGNVILGSSLVDVYGKCEAMSESRRIFDEIESPNNVTWNIIVRRYLEMGDENEAVIMFFKMFRSKVRPLSYTFSNALVACSGMRAVKEGMQIHGVAIKINFEEEEVVLSSLSDMYVKCGKIESARRVFDLPGSRDLISWTSMVTAYAMSGRLREARELFDEMPERNVISWNALLAGYTRFLQWEEALEFVYLMCRKAEKIDHNTFQLMLNVCAGVSDVDMGKQIHGFIYRLGLSSNIVIGNALLDMYSKCGNLRSAGVWFRQIKQSRDSVSWNILLTSYARHQMSEQAMSIFRGMQWETKPHKFIFATLLAACANTFALDQGKQIHGFMIRNGYELDTVITGVLVDMYSKCRCLEYALIVFREADGRDLVLWNSVILGCCHLGRGKMTLQLFGFMEEEGIKPDKVTFQGILLACVYEGHVDLARHYFNSMSSKYCIIPRLEHYESMIELFSRYGCMNELGNFIKEMPFDPTVPMLTRIVAACKEHQCLRLGEWAAKRLNELNPSASLPFEIADRTKFT</sequence>
<dbReference type="EMBL" id="CAWUPB010001173">
    <property type="protein sequence ID" value="CAK7346873.1"/>
    <property type="molecule type" value="Genomic_DNA"/>
</dbReference>
<protein>
    <recommendedName>
        <fullName evidence="5">Pentatricopeptide repeat-containing protein</fullName>
    </recommendedName>
</protein>
<evidence type="ECO:0000256" key="1">
    <source>
        <dbReference type="ARBA" id="ARBA00022737"/>
    </source>
</evidence>
<dbReference type="AlphaFoldDB" id="A0AAV1S7L2"/>
<keyword evidence="1" id="KW-0677">Repeat</keyword>
<dbReference type="PANTHER" id="PTHR47926">
    <property type="entry name" value="PENTATRICOPEPTIDE REPEAT-CONTAINING PROTEIN"/>
    <property type="match status" value="1"/>
</dbReference>
<dbReference type="InterPro" id="IPR011990">
    <property type="entry name" value="TPR-like_helical_dom_sf"/>
</dbReference>
<dbReference type="GO" id="GO:0099402">
    <property type="term" value="P:plant organ development"/>
    <property type="evidence" value="ECO:0007669"/>
    <property type="project" value="UniProtKB-ARBA"/>
</dbReference>
<reference evidence="3 4" key="1">
    <citation type="submission" date="2024-01" db="EMBL/GenBank/DDBJ databases">
        <authorList>
            <person name="Waweru B."/>
        </authorList>
    </citation>
    <scope>NUCLEOTIDE SEQUENCE [LARGE SCALE GENOMIC DNA]</scope>
</reference>
<evidence type="ECO:0000256" key="2">
    <source>
        <dbReference type="PROSITE-ProRule" id="PRU00708"/>
    </source>
</evidence>
<dbReference type="Gene3D" id="1.25.40.10">
    <property type="entry name" value="Tetratricopeptide repeat domain"/>
    <property type="match status" value="6"/>
</dbReference>
<feature type="repeat" description="PPR" evidence="2">
    <location>
        <begin position="457"/>
        <end position="487"/>
    </location>
</feature>
<dbReference type="FunFam" id="1.25.40.10:FF:000285">
    <property type="entry name" value="Pentatricopeptide repeat-containing protein, chloroplastic"/>
    <property type="match status" value="1"/>
</dbReference>
<feature type="repeat" description="PPR" evidence="2">
    <location>
        <begin position="122"/>
        <end position="156"/>
    </location>
</feature>
<evidence type="ECO:0000313" key="4">
    <source>
        <dbReference type="Proteomes" id="UP001314170"/>
    </source>
</evidence>
<organism evidence="3 4">
    <name type="scientific">Dovyalis caffra</name>
    <dbReference type="NCBI Taxonomy" id="77055"/>
    <lineage>
        <taxon>Eukaryota</taxon>
        <taxon>Viridiplantae</taxon>
        <taxon>Streptophyta</taxon>
        <taxon>Embryophyta</taxon>
        <taxon>Tracheophyta</taxon>
        <taxon>Spermatophyta</taxon>
        <taxon>Magnoliopsida</taxon>
        <taxon>eudicotyledons</taxon>
        <taxon>Gunneridae</taxon>
        <taxon>Pentapetalae</taxon>
        <taxon>rosids</taxon>
        <taxon>fabids</taxon>
        <taxon>Malpighiales</taxon>
        <taxon>Salicaceae</taxon>
        <taxon>Flacourtieae</taxon>
        <taxon>Dovyalis</taxon>
    </lineage>
</organism>
<dbReference type="FunFam" id="1.25.40.10:FF:000425">
    <property type="entry name" value="Pentatricopeptide repeat-containing protein At3g26540"/>
    <property type="match status" value="1"/>
</dbReference>